<evidence type="ECO:0000256" key="3">
    <source>
        <dbReference type="SAM" id="Phobius"/>
    </source>
</evidence>
<feature type="transmembrane region" description="Helical" evidence="3">
    <location>
        <begin position="96"/>
        <end position="115"/>
    </location>
</feature>
<name>A0A6C0IF01_9ZZZZ</name>
<sequence length="340" mass="39042">MTTPNQSGTNTPRDLSGNKKKFQNGWSEEQEVLLAKWSDYAACYRWLHDRTEKQLSFSNNWITIPVIIFSTITGSASVGLTGLVGDDLQAQKYGQISIGLVSLLTAIMTTLGNYFRFAQNSEAHRVAAVSWGKFNRMITAELAQKPNDRMDSLDFINFCKQDLDRLIEQSPQIPDNIIKQFEREFDKITDLKKPDICNGLEHTPIFNNSKTRMALMTAEVALNLKHKKKVLRDEILPDLNKMINSSVDTRLKNIEEQLRYENDKIKEEERKRLEELEKEKKKNFMGEVRKKLGEFSDVMNEFHLTVPVPISVSSLESLESSRTDKTHENVVIDIIGQKRD</sequence>
<keyword evidence="1" id="KW-0175">Coiled coil</keyword>
<feature type="transmembrane region" description="Helical" evidence="3">
    <location>
        <begin position="61"/>
        <end position="84"/>
    </location>
</feature>
<evidence type="ECO:0000256" key="2">
    <source>
        <dbReference type="SAM" id="MobiDB-lite"/>
    </source>
</evidence>
<dbReference type="EMBL" id="MN740165">
    <property type="protein sequence ID" value="QHT91482.1"/>
    <property type="molecule type" value="Genomic_DNA"/>
</dbReference>
<keyword evidence="3" id="KW-0812">Transmembrane</keyword>
<proteinExistence type="predicted"/>
<protein>
    <recommendedName>
        <fullName evidence="5">SMODS and SLOG-associating 2TM effector domain-containing protein</fullName>
    </recommendedName>
</protein>
<reference evidence="4" key="1">
    <citation type="journal article" date="2020" name="Nature">
        <title>Giant virus diversity and host interactions through global metagenomics.</title>
        <authorList>
            <person name="Schulz F."/>
            <person name="Roux S."/>
            <person name="Paez-Espino D."/>
            <person name="Jungbluth S."/>
            <person name="Walsh D.A."/>
            <person name="Denef V.J."/>
            <person name="McMahon K.D."/>
            <person name="Konstantinidis K.T."/>
            <person name="Eloe-Fadrosh E.A."/>
            <person name="Kyrpides N.C."/>
            <person name="Woyke T."/>
        </authorList>
    </citation>
    <scope>NUCLEOTIDE SEQUENCE</scope>
    <source>
        <strain evidence="4">GVMAG-M-3300023184-77</strain>
    </source>
</reference>
<evidence type="ECO:0000256" key="1">
    <source>
        <dbReference type="SAM" id="Coils"/>
    </source>
</evidence>
<accession>A0A6C0IF01</accession>
<feature type="region of interest" description="Disordered" evidence="2">
    <location>
        <begin position="1"/>
        <end position="21"/>
    </location>
</feature>
<organism evidence="4">
    <name type="scientific">viral metagenome</name>
    <dbReference type="NCBI Taxonomy" id="1070528"/>
    <lineage>
        <taxon>unclassified sequences</taxon>
        <taxon>metagenomes</taxon>
        <taxon>organismal metagenomes</taxon>
    </lineage>
</organism>
<evidence type="ECO:0008006" key="5">
    <source>
        <dbReference type="Google" id="ProtNLM"/>
    </source>
</evidence>
<feature type="coiled-coil region" evidence="1">
    <location>
        <begin position="251"/>
        <end position="282"/>
    </location>
</feature>
<feature type="compositionally biased region" description="Polar residues" evidence="2">
    <location>
        <begin position="1"/>
        <end position="13"/>
    </location>
</feature>
<evidence type="ECO:0000313" key="4">
    <source>
        <dbReference type="EMBL" id="QHT91482.1"/>
    </source>
</evidence>
<keyword evidence="3" id="KW-0472">Membrane</keyword>
<dbReference type="NCBIfam" id="NF033632">
    <property type="entry name" value="SLATT_4"/>
    <property type="match status" value="1"/>
</dbReference>
<keyword evidence="3" id="KW-1133">Transmembrane helix</keyword>
<dbReference type="AlphaFoldDB" id="A0A6C0IF01"/>